<proteinExistence type="predicted"/>
<sequence length="249" mass="28412">MAASSVVCTWLVAACMSVACEKDQQQQPMMMMMNQSSSKRFSRWARKRRVLSKCRAGCSEIRKGRLISSGIQGLMSSYLPFEPCDEYYNSKGLFSFDFFGDNGFSSLFGSTNIPLSRRQRRFNRAVHSDASDNNTNSSSGILFEDKICVKRWHCPWGSTVVDYIAPVFRMILEENYLSLSMQCLEDTKKNRSLWWMQRKSLDQRFGKFLSLASVKPSALISGVLNLDLIGFIVLYLHRGFLISKILLLP</sequence>
<protein>
    <submittedName>
        <fullName evidence="1">Separase</fullName>
    </submittedName>
</protein>
<dbReference type="EMBL" id="CM045762">
    <property type="protein sequence ID" value="KAI8012383.1"/>
    <property type="molecule type" value="Genomic_DNA"/>
</dbReference>
<dbReference type="Proteomes" id="UP001060215">
    <property type="component" value="Chromosome 5"/>
</dbReference>
<gene>
    <name evidence="1" type="ORF">LOK49_LG06G02492</name>
</gene>
<keyword evidence="2" id="KW-1185">Reference proteome</keyword>
<organism evidence="1 2">
    <name type="scientific">Camellia lanceoleosa</name>
    <dbReference type="NCBI Taxonomy" id="1840588"/>
    <lineage>
        <taxon>Eukaryota</taxon>
        <taxon>Viridiplantae</taxon>
        <taxon>Streptophyta</taxon>
        <taxon>Embryophyta</taxon>
        <taxon>Tracheophyta</taxon>
        <taxon>Spermatophyta</taxon>
        <taxon>Magnoliopsida</taxon>
        <taxon>eudicotyledons</taxon>
        <taxon>Gunneridae</taxon>
        <taxon>Pentapetalae</taxon>
        <taxon>asterids</taxon>
        <taxon>Ericales</taxon>
        <taxon>Theaceae</taxon>
        <taxon>Camellia</taxon>
    </lineage>
</organism>
<comment type="caution">
    <text evidence="1">The sequence shown here is derived from an EMBL/GenBank/DDBJ whole genome shotgun (WGS) entry which is preliminary data.</text>
</comment>
<evidence type="ECO:0000313" key="2">
    <source>
        <dbReference type="Proteomes" id="UP001060215"/>
    </source>
</evidence>
<reference evidence="1 2" key="1">
    <citation type="journal article" date="2022" name="Plant J.">
        <title>Chromosome-level genome of Camellia lanceoleosa provides a valuable resource for understanding genome evolution and self-incompatibility.</title>
        <authorList>
            <person name="Gong W."/>
            <person name="Xiao S."/>
            <person name="Wang L."/>
            <person name="Liao Z."/>
            <person name="Chang Y."/>
            <person name="Mo W."/>
            <person name="Hu G."/>
            <person name="Li W."/>
            <person name="Zhao G."/>
            <person name="Zhu H."/>
            <person name="Hu X."/>
            <person name="Ji K."/>
            <person name="Xiang X."/>
            <person name="Song Q."/>
            <person name="Yuan D."/>
            <person name="Jin S."/>
            <person name="Zhang L."/>
        </authorList>
    </citation>
    <scope>NUCLEOTIDE SEQUENCE [LARGE SCALE GENOMIC DNA]</scope>
    <source>
        <strain evidence="1">SQ_2022a</strain>
    </source>
</reference>
<name>A0ACC0HHM9_9ERIC</name>
<accession>A0ACC0HHM9</accession>
<evidence type="ECO:0000313" key="1">
    <source>
        <dbReference type="EMBL" id="KAI8012383.1"/>
    </source>
</evidence>